<feature type="transmembrane region" description="Helical" evidence="5">
    <location>
        <begin position="169"/>
        <end position="189"/>
    </location>
</feature>
<evidence type="ECO:0000256" key="4">
    <source>
        <dbReference type="ARBA" id="ARBA00023136"/>
    </source>
</evidence>
<dbReference type="Pfam" id="PF01943">
    <property type="entry name" value="Polysacc_synt"/>
    <property type="match status" value="1"/>
</dbReference>
<accession>A0A413NM81</accession>
<dbReference type="InterPro" id="IPR002797">
    <property type="entry name" value="Polysacc_synth"/>
</dbReference>
<feature type="transmembrane region" description="Helical" evidence="5">
    <location>
        <begin position="358"/>
        <end position="382"/>
    </location>
</feature>
<evidence type="ECO:0000256" key="1">
    <source>
        <dbReference type="ARBA" id="ARBA00004141"/>
    </source>
</evidence>
<feature type="transmembrane region" description="Helical" evidence="5">
    <location>
        <begin position="421"/>
        <end position="439"/>
    </location>
</feature>
<feature type="transmembrane region" description="Helical" evidence="5">
    <location>
        <begin position="445"/>
        <end position="463"/>
    </location>
</feature>
<reference evidence="6 7" key="1">
    <citation type="submission" date="2018-08" db="EMBL/GenBank/DDBJ databases">
        <title>A genome reference for cultivated species of the human gut microbiota.</title>
        <authorList>
            <person name="Zou Y."/>
            <person name="Xue W."/>
            <person name="Luo G."/>
        </authorList>
    </citation>
    <scope>NUCLEOTIDE SEQUENCE [LARGE SCALE GENOMIC DNA]</scope>
    <source>
        <strain evidence="6 7">AM50-4</strain>
    </source>
</reference>
<feature type="transmembrane region" description="Helical" evidence="5">
    <location>
        <begin position="9"/>
        <end position="29"/>
    </location>
</feature>
<feature type="transmembrane region" description="Helical" evidence="5">
    <location>
        <begin position="41"/>
        <end position="65"/>
    </location>
</feature>
<dbReference type="EMBL" id="QSEE01000006">
    <property type="protein sequence ID" value="RGZ49625.1"/>
    <property type="molecule type" value="Genomic_DNA"/>
</dbReference>
<feature type="transmembrane region" description="Helical" evidence="5">
    <location>
        <begin position="86"/>
        <end position="108"/>
    </location>
</feature>
<dbReference type="AlphaFoldDB" id="A0A413NM81"/>
<dbReference type="PANTHER" id="PTHR43424:SF1">
    <property type="entry name" value="LOCUS PUTATIVE PROTEIN 1-RELATED"/>
    <property type="match status" value="1"/>
</dbReference>
<evidence type="ECO:0000256" key="5">
    <source>
        <dbReference type="SAM" id="Phobius"/>
    </source>
</evidence>
<proteinExistence type="predicted"/>
<dbReference type="CDD" id="cd13128">
    <property type="entry name" value="MATE_Wzx_like"/>
    <property type="match status" value="1"/>
</dbReference>
<keyword evidence="4 5" id="KW-0472">Membrane</keyword>
<evidence type="ECO:0000256" key="3">
    <source>
        <dbReference type="ARBA" id="ARBA00022989"/>
    </source>
</evidence>
<feature type="transmembrane region" description="Helical" evidence="5">
    <location>
        <begin position="114"/>
        <end position="135"/>
    </location>
</feature>
<feature type="transmembrane region" description="Helical" evidence="5">
    <location>
        <begin position="294"/>
        <end position="316"/>
    </location>
</feature>
<feature type="transmembrane region" description="Helical" evidence="5">
    <location>
        <begin position="250"/>
        <end position="273"/>
    </location>
</feature>
<feature type="transmembrane region" description="Helical" evidence="5">
    <location>
        <begin position="144"/>
        <end position="163"/>
    </location>
</feature>
<dbReference type="Proteomes" id="UP000283684">
    <property type="component" value="Unassembled WGS sequence"/>
</dbReference>
<feature type="transmembrane region" description="Helical" evidence="5">
    <location>
        <begin position="388"/>
        <end position="409"/>
    </location>
</feature>
<organism evidence="6 7">
    <name type="scientific">Bacteroides uniformis</name>
    <dbReference type="NCBI Taxonomy" id="820"/>
    <lineage>
        <taxon>Bacteria</taxon>
        <taxon>Pseudomonadati</taxon>
        <taxon>Bacteroidota</taxon>
        <taxon>Bacteroidia</taxon>
        <taxon>Bacteroidales</taxon>
        <taxon>Bacteroidaceae</taxon>
        <taxon>Bacteroides</taxon>
    </lineage>
</organism>
<dbReference type="InterPro" id="IPR052556">
    <property type="entry name" value="PolySynth_Transporter"/>
</dbReference>
<comment type="subcellular location">
    <subcellularLocation>
        <location evidence="1">Membrane</location>
        <topology evidence="1">Multi-pass membrane protein</topology>
    </subcellularLocation>
</comment>
<evidence type="ECO:0000256" key="2">
    <source>
        <dbReference type="ARBA" id="ARBA00022692"/>
    </source>
</evidence>
<feature type="transmembrane region" description="Helical" evidence="5">
    <location>
        <begin position="210"/>
        <end position="230"/>
    </location>
</feature>
<evidence type="ECO:0000313" key="7">
    <source>
        <dbReference type="Proteomes" id="UP000283684"/>
    </source>
</evidence>
<keyword evidence="2 5" id="KW-0812">Transmembrane</keyword>
<comment type="caution">
    <text evidence="6">The sequence shown here is derived from an EMBL/GenBank/DDBJ whole genome shotgun (WGS) entry which is preliminary data.</text>
</comment>
<dbReference type="GO" id="GO:0016020">
    <property type="term" value="C:membrane"/>
    <property type="evidence" value="ECO:0007669"/>
    <property type="project" value="UniProtKB-SubCell"/>
</dbReference>
<name>A0A413NM81_BACUN</name>
<sequence>MTVSIKKNFILNLINVLSGLLFPLITFPYTSRILMPDGIGLVQFFQTIIGYIALCTALGIPIYAVREIARIKDNQIECNKITVEILLLHSCLTLIGYVIVVVLITTVAKIQVDIPLFSLLSANLFFSAIGALWFYQGIEDFKYITIRALVVRTLSLIALFIFVKEKTDLFYYAAISVLAEVGGNIFNFFRLRKFINFHNFRWRDLDLMRHFRPALKIFMLNIIISIYVNLDTVMLGFIRNETLVGYYDASVRITKAILGIVQALGTVLLPRFASLANNNQMQEFKALADKSISFIIGTSLPLMVGMIFMAPSLIFLFCGPLFAPSILAMQIMSPIILFIAISGMLGMRILYALGKENIVIYSTVIGAVINFLLNCFLIPSYGHYGAGIATSIAEFMVTIVMIILGWKYYSIHFFSKQNVTYYLATGTIILLLLFLLALFGDGNLFFILGILMSVIVYISILYWRKDVFIIQMKTLLINKIWK</sequence>
<protein>
    <submittedName>
        <fullName evidence="6">Flippase</fullName>
    </submittedName>
</protein>
<evidence type="ECO:0000313" key="6">
    <source>
        <dbReference type="EMBL" id="RGZ49625.1"/>
    </source>
</evidence>
<gene>
    <name evidence="6" type="ORF">DW988_07950</name>
</gene>
<feature type="transmembrane region" description="Helical" evidence="5">
    <location>
        <begin position="322"/>
        <end position="346"/>
    </location>
</feature>
<dbReference type="PANTHER" id="PTHR43424">
    <property type="entry name" value="LOCUS PUTATIVE PROTEIN 1-RELATED"/>
    <property type="match status" value="1"/>
</dbReference>
<keyword evidence="3 5" id="KW-1133">Transmembrane helix</keyword>